<name>A0ABX3ABP6_9FIRM</name>
<sequence length="78" mass="9163">MNPSLSILIIDTLFQFVNFINKLNLYSVFGTFYYICFLKGNTKTGEGLLPESSRSFLRFSLFFLTNARDVYTHPFLYR</sequence>
<organism evidence="1 2">
    <name type="scientific">Eisenbergiella tayi</name>
    <dbReference type="NCBI Taxonomy" id="1432052"/>
    <lineage>
        <taxon>Bacteria</taxon>
        <taxon>Bacillati</taxon>
        <taxon>Bacillota</taxon>
        <taxon>Clostridia</taxon>
        <taxon>Lachnospirales</taxon>
        <taxon>Lachnospiraceae</taxon>
        <taxon>Eisenbergiella</taxon>
    </lineage>
</organism>
<keyword evidence="2" id="KW-1185">Reference proteome</keyword>
<gene>
    <name evidence="1" type="ORF">BEI63_27835</name>
</gene>
<reference evidence="1 2" key="1">
    <citation type="submission" date="2016-08" db="EMBL/GenBank/DDBJ databases">
        <title>Characterization of Isolates of Eisenbergiella tayi Derived from Blood Cultures, Using Whole Genome Sequencing.</title>
        <authorList>
            <person name="Bernier A.-M."/>
            <person name="Burdz T."/>
            <person name="Wiebe D."/>
            <person name="Bernard K."/>
        </authorList>
    </citation>
    <scope>NUCLEOTIDE SEQUENCE [LARGE SCALE GENOMIC DNA]</scope>
    <source>
        <strain evidence="1 2">NML120146</strain>
    </source>
</reference>
<dbReference type="EMBL" id="MEHD01000049">
    <property type="protein sequence ID" value="ODR46600.1"/>
    <property type="molecule type" value="Genomic_DNA"/>
</dbReference>
<evidence type="ECO:0000313" key="1">
    <source>
        <dbReference type="EMBL" id="ODR46600.1"/>
    </source>
</evidence>
<proteinExistence type="predicted"/>
<accession>A0ABX3ABP6</accession>
<dbReference type="Proteomes" id="UP000094869">
    <property type="component" value="Unassembled WGS sequence"/>
</dbReference>
<protein>
    <submittedName>
        <fullName evidence="1">Uncharacterized protein</fullName>
    </submittedName>
</protein>
<evidence type="ECO:0000313" key="2">
    <source>
        <dbReference type="Proteomes" id="UP000094869"/>
    </source>
</evidence>
<comment type="caution">
    <text evidence="1">The sequence shown here is derived from an EMBL/GenBank/DDBJ whole genome shotgun (WGS) entry which is preliminary data.</text>
</comment>